<sequence>MTNWMIPRHFSKKGGPALDGTIMRNAYRHIDLVESDLGGVCIAYDIVNLYNELENERTFSETITLRILAEKDVRRVYKYGGRILRSAARIITRFLRRAAINCNAKKYWKMKN</sequence>
<dbReference type="EMBL" id="MN740503">
    <property type="protein sequence ID" value="QHU30087.1"/>
    <property type="molecule type" value="Genomic_DNA"/>
</dbReference>
<name>A0A6C0LHW2_9ZZZZ</name>
<dbReference type="AlphaFoldDB" id="A0A6C0LHW2"/>
<evidence type="ECO:0000313" key="1">
    <source>
        <dbReference type="EMBL" id="QHU30087.1"/>
    </source>
</evidence>
<protein>
    <submittedName>
        <fullName evidence="1">Uncharacterized protein</fullName>
    </submittedName>
</protein>
<accession>A0A6C0LHW2</accession>
<reference evidence="1" key="1">
    <citation type="journal article" date="2020" name="Nature">
        <title>Giant virus diversity and host interactions through global metagenomics.</title>
        <authorList>
            <person name="Schulz F."/>
            <person name="Roux S."/>
            <person name="Paez-Espino D."/>
            <person name="Jungbluth S."/>
            <person name="Walsh D.A."/>
            <person name="Denef V.J."/>
            <person name="McMahon K.D."/>
            <person name="Konstantinidis K.T."/>
            <person name="Eloe-Fadrosh E.A."/>
            <person name="Kyrpides N.C."/>
            <person name="Woyke T."/>
        </authorList>
    </citation>
    <scope>NUCLEOTIDE SEQUENCE</scope>
    <source>
        <strain evidence="1">GVMAG-M-3300027833-11</strain>
    </source>
</reference>
<organism evidence="1">
    <name type="scientific">viral metagenome</name>
    <dbReference type="NCBI Taxonomy" id="1070528"/>
    <lineage>
        <taxon>unclassified sequences</taxon>
        <taxon>metagenomes</taxon>
        <taxon>organismal metagenomes</taxon>
    </lineage>
</organism>
<proteinExistence type="predicted"/>